<dbReference type="Gene3D" id="2.60.120.10">
    <property type="entry name" value="Jelly Rolls"/>
    <property type="match status" value="1"/>
</dbReference>
<evidence type="ECO:0000256" key="3">
    <source>
        <dbReference type="ARBA" id="ARBA00023163"/>
    </source>
</evidence>
<evidence type="ECO:0000259" key="4">
    <source>
        <dbReference type="PROSITE" id="PS50042"/>
    </source>
</evidence>
<feature type="domain" description="Cyclic nucleotide-binding" evidence="4">
    <location>
        <begin position="18"/>
        <end position="121"/>
    </location>
</feature>
<gene>
    <name evidence="6" type="primary">fnr</name>
    <name evidence="6" type="ordered locus">Tph_c29170</name>
</gene>
<feature type="domain" description="HTH crp-type" evidence="5">
    <location>
        <begin position="151"/>
        <end position="224"/>
    </location>
</feature>
<evidence type="ECO:0000313" key="6">
    <source>
        <dbReference type="EMBL" id="AFV13079.1"/>
    </source>
</evidence>
<dbReference type="Gene3D" id="1.10.10.10">
    <property type="entry name" value="Winged helix-like DNA-binding domain superfamily/Winged helix DNA-binding domain"/>
    <property type="match status" value="1"/>
</dbReference>
<dbReference type="InterPro" id="IPR014710">
    <property type="entry name" value="RmlC-like_jellyroll"/>
</dbReference>
<evidence type="ECO:0000256" key="2">
    <source>
        <dbReference type="ARBA" id="ARBA00023125"/>
    </source>
</evidence>
<dbReference type="HOGENOM" id="CLU_075053_3_2_9"/>
<sequence>MTGDVWMKKIRCMKDLAVFSTLDFLEREKIGALAGKRIYRKNEYIFCEGDPADTIYLVKSGRVRLFKVSLTGKEITLDILKEDDLFGENTFFEDARHTFNAQAMEDTFICSCSRESFALLLQNPKTSLKIIQLLGKKLSHYTEQVASIAFRDVKGRISAALLRLAEEYGKPAPEGTAIDIELTHQDLANLVNASRVMVTNVLSSLREEGAIAARGHRLILINREKLVRAAEAF</sequence>
<dbReference type="PROSITE" id="PS51063">
    <property type="entry name" value="HTH_CRP_2"/>
    <property type="match status" value="1"/>
</dbReference>
<dbReference type="SMART" id="SM00100">
    <property type="entry name" value="cNMP"/>
    <property type="match status" value="1"/>
</dbReference>
<dbReference type="EMBL" id="CP003732">
    <property type="protein sequence ID" value="AFV13079.1"/>
    <property type="molecule type" value="Genomic_DNA"/>
</dbReference>
<keyword evidence="1" id="KW-0805">Transcription regulation</keyword>
<name>K4LYS0_THEPS</name>
<keyword evidence="7" id="KW-1185">Reference proteome</keyword>
<dbReference type="SUPFAM" id="SSF46785">
    <property type="entry name" value="Winged helix' DNA-binding domain"/>
    <property type="match status" value="1"/>
</dbReference>
<dbReference type="AlphaFoldDB" id="K4LYS0"/>
<protein>
    <submittedName>
        <fullName evidence="6">Anaerobic regulatory protein Fnr</fullName>
    </submittedName>
</protein>
<organism evidence="6 7">
    <name type="scientific">Thermacetogenium phaeum (strain ATCC BAA-254 / DSM 26808 / PB)</name>
    <dbReference type="NCBI Taxonomy" id="1089553"/>
    <lineage>
        <taxon>Bacteria</taxon>
        <taxon>Bacillati</taxon>
        <taxon>Bacillota</taxon>
        <taxon>Clostridia</taxon>
        <taxon>Thermoanaerobacterales</taxon>
        <taxon>Thermoanaerobacteraceae</taxon>
        <taxon>Thermacetogenium</taxon>
    </lineage>
</organism>
<dbReference type="InterPro" id="IPR000595">
    <property type="entry name" value="cNMP-bd_dom"/>
</dbReference>
<proteinExistence type="predicted"/>
<dbReference type="eggNOG" id="COG0664">
    <property type="taxonomic scope" value="Bacteria"/>
</dbReference>
<dbReference type="Pfam" id="PF00027">
    <property type="entry name" value="cNMP_binding"/>
    <property type="match status" value="1"/>
</dbReference>
<dbReference type="PROSITE" id="PS50042">
    <property type="entry name" value="CNMP_BINDING_3"/>
    <property type="match status" value="1"/>
</dbReference>
<dbReference type="KEGG" id="tpz:Tph_c29170"/>
<keyword evidence="3" id="KW-0804">Transcription</keyword>
<dbReference type="GO" id="GO:0003700">
    <property type="term" value="F:DNA-binding transcription factor activity"/>
    <property type="evidence" value="ECO:0007669"/>
    <property type="project" value="TreeGrafter"/>
</dbReference>
<keyword evidence="2" id="KW-0238">DNA-binding</keyword>
<dbReference type="STRING" id="1089553.Tph_c29170"/>
<dbReference type="InterPro" id="IPR036390">
    <property type="entry name" value="WH_DNA-bd_sf"/>
</dbReference>
<evidence type="ECO:0000259" key="5">
    <source>
        <dbReference type="PROSITE" id="PS51063"/>
    </source>
</evidence>
<dbReference type="SMART" id="SM00419">
    <property type="entry name" value="HTH_CRP"/>
    <property type="match status" value="1"/>
</dbReference>
<dbReference type="PANTHER" id="PTHR24567">
    <property type="entry name" value="CRP FAMILY TRANSCRIPTIONAL REGULATORY PROTEIN"/>
    <property type="match status" value="1"/>
</dbReference>
<dbReference type="CDD" id="cd00092">
    <property type="entry name" value="HTH_CRP"/>
    <property type="match status" value="1"/>
</dbReference>
<dbReference type="GO" id="GO:0005829">
    <property type="term" value="C:cytosol"/>
    <property type="evidence" value="ECO:0007669"/>
    <property type="project" value="TreeGrafter"/>
</dbReference>
<dbReference type="InterPro" id="IPR050397">
    <property type="entry name" value="Env_Response_Regulators"/>
</dbReference>
<accession>K4LYS0</accession>
<dbReference type="InterPro" id="IPR012318">
    <property type="entry name" value="HTH_CRP"/>
</dbReference>
<evidence type="ECO:0000256" key="1">
    <source>
        <dbReference type="ARBA" id="ARBA00023015"/>
    </source>
</evidence>
<reference evidence="6 7" key="1">
    <citation type="journal article" date="2012" name="BMC Genomics">
        <title>Genome-guided analysis of physiological and morphological traits of the fermentative acetate oxidizer Thermacetogenium phaeum.</title>
        <authorList>
            <person name="Oehler D."/>
            <person name="Poehlein A."/>
            <person name="Leimbach A."/>
            <person name="Muller N."/>
            <person name="Daniel R."/>
            <person name="Gottschalk G."/>
            <person name="Schink B."/>
        </authorList>
    </citation>
    <scope>NUCLEOTIDE SEQUENCE [LARGE SCALE GENOMIC DNA]</scope>
    <source>
        <strain evidence="7">ATCC BAA-254 / DSM 26808 / PB</strain>
    </source>
</reference>
<dbReference type="InterPro" id="IPR036388">
    <property type="entry name" value="WH-like_DNA-bd_sf"/>
</dbReference>
<dbReference type="InterPro" id="IPR018490">
    <property type="entry name" value="cNMP-bd_dom_sf"/>
</dbReference>
<evidence type="ECO:0000313" key="7">
    <source>
        <dbReference type="Proteomes" id="UP000000467"/>
    </source>
</evidence>
<dbReference type="Pfam" id="PF13545">
    <property type="entry name" value="HTH_Crp_2"/>
    <property type="match status" value="1"/>
</dbReference>
<dbReference type="GO" id="GO:0003677">
    <property type="term" value="F:DNA binding"/>
    <property type="evidence" value="ECO:0007669"/>
    <property type="project" value="UniProtKB-KW"/>
</dbReference>
<dbReference type="SUPFAM" id="SSF51206">
    <property type="entry name" value="cAMP-binding domain-like"/>
    <property type="match status" value="1"/>
</dbReference>
<dbReference type="PANTHER" id="PTHR24567:SF74">
    <property type="entry name" value="HTH-TYPE TRANSCRIPTIONAL REGULATOR ARCR"/>
    <property type="match status" value="1"/>
</dbReference>
<dbReference type="CDD" id="cd00038">
    <property type="entry name" value="CAP_ED"/>
    <property type="match status" value="1"/>
</dbReference>
<dbReference type="Proteomes" id="UP000000467">
    <property type="component" value="Chromosome"/>
</dbReference>